<dbReference type="EnsemblPlants" id="OB07G21820.1">
    <property type="protein sequence ID" value="OB07G21820.1"/>
    <property type="gene ID" value="OB07G21820"/>
</dbReference>
<organism evidence="1">
    <name type="scientific">Oryza brachyantha</name>
    <name type="common">malo sina</name>
    <dbReference type="NCBI Taxonomy" id="4533"/>
    <lineage>
        <taxon>Eukaryota</taxon>
        <taxon>Viridiplantae</taxon>
        <taxon>Streptophyta</taxon>
        <taxon>Embryophyta</taxon>
        <taxon>Tracheophyta</taxon>
        <taxon>Spermatophyta</taxon>
        <taxon>Magnoliopsida</taxon>
        <taxon>Liliopsida</taxon>
        <taxon>Poales</taxon>
        <taxon>Poaceae</taxon>
        <taxon>BOP clade</taxon>
        <taxon>Oryzoideae</taxon>
        <taxon>Oryzeae</taxon>
        <taxon>Oryzinae</taxon>
        <taxon>Oryza</taxon>
    </lineage>
</organism>
<dbReference type="Proteomes" id="UP000006038">
    <property type="component" value="Chromosome 7"/>
</dbReference>
<dbReference type="HOGENOM" id="CLU_2874534_0_0_1"/>
<evidence type="ECO:0000313" key="1">
    <source>
        <dbReference type="EnsemblPlants" id="OB07G21820.1"/>
    </source>
</evidence>
<proteinExistence type="predicted"/>
<protein>
    <submittedName>
        <fullName evidence="1">Uncharacterized protein</fullName>
    </submittedName>
</protein>
<keyword evidence="2" id="KW-1185">Reference proteome</keyword>
<accession>J3MLA0</accession>
<reference evidence="1" key="2">
    <citation type="submission" date="2013-04" db="UniProtKB">
        <authorList>
            <consortium name="EnsemblPlants"/>
        </authorList>
    </citation>
    <scope>IDENTIFICATION</scope>
</reference>
<sequence>SFFFWQIEKNASNSVSSGFLIFSNFSYPLVCAHNMGVGVSLNVQTNTTLGFSRGSAYNFLRVIF</sequence>
<name>J3MLA0_ORYBR</name>
<reference evidence="1" key="1">
    <citation type="journal article" date="2013" name="Nat. Commun.">
        <title>Whole-genome sequencing of Oryza brachyantha reveals mechanisms underlying Oryza genome evolution.</title>
        <authorList>
            <person name="Chen J."/>
            <person name="Huang Q."/>
            <person name="Gao D."/>
            <person name="Wang J."/>
            <person name="Lang Y."/>
            <person name="Liu T."/>
            <person name="Li B."/>
            <person name="Bai Z."/>
            <person name="Luis Goicoechea J."/>
            <person name="Liang C."/>
            <person name="Chen C."/>
            <person name="Zhang W."/>
            <person name="Sun S."/>
            <person name="Liao Y."/>
            <person name="Zhang X."/>
            <person name="Yang L."/>
            <person name="Song C."/>
            <person name="Wang M."/>
            <person name="Shi J."/>
            <person name="Liu G."/>
            <person name="Liu J."/>
            <person name="Zhou H."/>
            <person name="Zhou W."/>
            <person name="Yu Q."/>
            <person name="An N."/>
            <person name="Chen Y."/>
            <person name="Cai Q."/>
            <person name="Wang B."/>
            <person name="Liu B."/>
            <person name="Min J."/>
            <person name="Huang Y."/>
            <person name="Wu H."/>
            <person name="Li Z."/>
            <person name="Zhang Y."/>
            <person name="Yin Y."/>
            <person name="Song W."/>
            <person name="Jiang J."/>
            <person name="Jackson S.A."/>
            <person name="Wing R.A."/>
            <person name="Wang J."/>
            <person name="Chen M."/>
        </authorList>
    </citation>
    <scope>NUCLEOTIDE SEQUENCE [LARGE SCALE GENOMIC DNA]</scope>
    <source>
        <strain evidence="1">cv. IRGC 101232</strain>
    </source>
</reference>
<dbReference type="AlphaFoldDB" id="J3MLA0"/>
<evidence type="ECO:0000313" key="2">
    <source>
        <dbReference type="Proteomes" id="UP000006038"/>
    </source>
</evidence>
<dbReference type="Gramene" id="OB07G21820.1">
    <property type="protein sequence ID" value="OB07G21820.1"/>
    <property type="gene ID" value="OB07G21820"/>
</dbReference>